<keyword evidence="2" id="KW-1185">Reference proteome</keyword>
<name>A0ABQ5LR99_9RHOB</name>
<accession>A0ABQ5LR99</accession>
<comment type="caution">
    <text evidence="1">The sequence shown here is derived from an EMBL/GenBank/DDBJ whole genome shotgun (WGS) entry which is preliminary data.</text>
</comment>
<sequence>MSITKLARLPGGETNSTIEHHVSGADCCLIAEDRRGIERLLQNRSTRHAPNPPLLNGLLRQKLRASHDAPVPTPPDLVVAGSHVTYMISGEGSRSGTLSMGPTPVPGHILVASLLGATLIGMRRMQKAPLLRETGQTDIVVVLDVTPPPEHDAA</sequence>
<evidence type="ECO:0000313" key="1">
    <source>
        <dbReference type="EMBL" id="GKY87488.1"/>
    </source>
</evidence>
<protein>
    <recommendedName>
        <fullName evidence="3">Nucleoside diphosphate kinase regulator</fullName>
    </recommendedName>
</protein>
<organism evidence="1 2">
    <name type="scientific">Sinisalibacter aestuarii</name>
    <dbReference type="NCBI Taxonomy" id="2949426"/>
    <lineage>
        <taxon>Bacteria</taxon>
        <taxon>Pseudomonadati</taxon>
        <taxon>Pseudomonadota</taxon>
        <taxon>Alphaproteobacteria</taxon>
        <taxon>Rhodobacterales</taxon>
        <taxon>Roseobacteraceae</taxon>
        <taxon>Sinisalibacter</taxon>
    </lineage>
</organism>
<evidence type="ECO:0008006" key="3">
    <source>
        <dbReference type="Google" id="ProtNLM"/>
    </source>
</evidence>
<dbReference type="RefSeq" id="WP_281841476.1">
    <property type="nucleotide sequence ID" value="NZ_BROH01000003.1"/>
</dbReference>
<reference evidence="1" key="1">
    <citation type="journal article" date="2023" name="Int. J. Syst. Evol. Microbiol.">
        <title>Sinisalibacter aestuarii sp. nov., isolated from estuarine sediment of the Arakawa River.</title>
        <authorList>
            <person name="Arafat S.T."/>
            <person name="Hirano S."/>
            <person name="Sato A."/>
            <person name="Takeuchi K."/>
            <person name="Yasuda T."/>
            <person name="Terahara T."/>
            <person name="Hamada M."/>
            <person name="Kobayashi T."/>
        </authorList>
    </citation>
    <scope>NUCLEOTIDE SEQUENCE</scope>
    <source>
        <strain evidence="1">B-399</strain>
    </source>
</reference>
<gene>
    <name evidence="1" type="ORF">STA1M1_13570</name>
</gene>
<dbReference type="EMBL" id="BROH01000003">
    <property type="protein sequence ID" value="GKY87488.1"/>
    <property type="molecule type" value="Genomic_DNA"/>
</dbReference>
<evidence type="ECO:0000313" key="2">
    <source>
        <dbReference type="Proteomes" id="UP001144205"/>
    </source>
</evidence>
<proteinExistence type="predicted"/>
<dbReference type="Proteomes" id="UP001144205">
    <property type="component" value="Unassembled WGS sequence"/>
</dbReference>